<feature type="compositionally biased region" description="Low complexity" evidence="1">
    <location>
        <begin position="521"/>
        <end position="530"/>
    </location>
</feature>
<dbReference type="CDD" id="cd22343">
    <property type="entry name" value="PDDEXK_lambda_exonuclease-like"/>
    <property type="match status" value="1"/>
</dbReference>
<dbReference type="PANTHER" id="PTHR46609:SF8">
    <property type="entry name" value="YQAJ VIRAL RECOMBINASE DOMAIN-CONTAINING PROTEIN"/>
    <property type="match status" value="1"/>
</dbReference>
<dbReference type="Proteomes" id="UP000299102">
    <property type="component" value="Unassembled WGS sequence"/>
</dbReference>
<accession>A0A4C1U6I1</accession>
<dbReference type="InterPro" id="IPR011604">
    <property type="entry name" value="PDDEXK-like_dom_sf"/>
</dbReference>
<dbReference type="GO" id="GO:0006281">
    <property type="term" value="P:DNA repair"/>
    <property type="evidence" value="ECO:0007669"/>
    <property type="project" value="UniProtKB-ARBA"/>
</dbReference>
<dbReference type="PANTHER" id="PTHR46609">
    <property type="entry name" value="EXONUCLEASE, PHAGE-TYPE/RECB, C-TERMINAL DOMAIN-CONTAINING PROTEIN"/>
    <property type="match status" value="1"/>
</dbReference>
<sequence>MDVPIFTEKYFAKVQSQVYDDWEATAVEAMEEAAGREYDAAIAEGRVKDGIPVIDVYVDGAWCTAPMEITIGLFQESLQLLEGDSVRFLYRCENKYCLICARAEKKGETPKEHVCYKNYEGSSSGMETRVIINSVASKSRSLLENVDTNTVERLNSVIAKFVGGKRINWSLRRSYQSRCSAAVVAFNTKRPIYTLHKKILGTSPRGNLKKTQEKRDKKRNLTNLVPRKKNRKRQLFQKQNDYGESAAAPDMNEEEFKEAKTSFFERLKDLVKDRKSIEKQTVLQRDSSEWLELRKLILTASNFGKVIKGKKNYGNCVKQILYKKNISFVRSIAHGIEKENIALQQLAKQENIEIKPCGLFIDPEIDFLGASPDGIVGDDTVVEVKCPVAANKKGMRAAITENKIQILRYNKKTGNTTINKNSDWYFQAQGQLHVCRKKRCIFGIWGGEDQKLEILYINRDEDFWRKCMESKLKKKYLEHIIPEIVDSRQARGMPLRHTQPDSEEVTPCRPAVSGRARRAMHAGGASRGAANQAINDQNSDIVTSQY</sequence>
<feature type="region of interest" description="Disordered" evidence="1">
    <location>
        <begin position="203"/>
        <end position="224"/>
    </location>
</feature>
<keyword evidence="5" id="KW-1185">Reference proteome</keyword>
<evidence type="ECO:0000259" key="2">
    <source>
        <dbReference type="Pfam" id="PF09588"/>
    </source>
</evidence>
<dbReference type="AlphaFoldDB" id="A0A4C1U6I1"/>
<dbReference type="InterPro" id="IPR019080">
    <property type="entry name" value="YqaJ_viral_recombinase"/>
</dbReference>
<protein>
    <submittedName>
        <fullName evidence="4">Uncharacterized protein</fullName>
    </submittedName>
</protein>
<dbReference type="Pfam" id="PF20700">
    <property type="entry name" value="Mutator"/>
    <property type="match status" value="1"/>
</dbReference>
<organism evidence="4 5">
    <name type="scientific">Eumeta variegata</name>
    <name type="common">Bagworm moth</name>
    <name type="synonym">Eumeta japonica</name>
    <dbReference type="NCBI Taxonomy" id="151549"/>
    <lineage>
        <taxon>Eukaryota</taxon>
        <taxon>Metazoa</taxon>
        <taxon>Ecdysozoa</taxon>
        <taxon>Arthropoda</taxon>
        <taxon>Hexapoda</taxon>
        <taxon>Insecta</taxon>
        <taxon>Pterygota</taxon>
        <taxon>Neoptera</taxon>
        <taxon>Endopterygota</taxon>
        <taxon>Lepidoptera</taxon>
        <taxon>Glossata</taxon>
        <taxon>Ditrysia</taxon>
        <taxon>Tineoidea</taxon>
        <taxon>Psychidae</taxon>
        <taxon>Oiketicinae</taxon>
        <taxon>Eumeta</taxon>
    </lineage>
</organism>
<evidence type="ECO:0000313" key="5">
    <source>
        <dbReference type="Proteomes" id="UP000299102"/>
    </source>
</evidence>
<gene>
    <name evidence="4" type="ORF">EVAR_9749_1</name>
</gene>
<dbReference type="EMBL" id="BGZK01000130">
    <property type="protein sequence ID" value="GBP21564.1"/>
    <property type="molecule type" value="Genomic_DNA"/>
</dbReference>
<evidence type="ECO:0000259" key="3">
    <source>
        <dbReference type="Pfam" id="PF20700"/>
    </source>
</evidence>
<feature type="compositionally biased region" description="Polar residues" evidence="1">
    <location>
        <begin position="532"/>
        <end position="546"/>
    </location>
</feature>
<evidence type="ECO:0000313" key="4">
    <source>
        <dbReference type="EMBL" id="GBP21564.1"/>
    </source>
</evidence>
<comment type="caution">
    <text evidence="4">The sequence shown here is derived from an EMBL/GenBank/DDBJ whole genome shotgun (WGS) entry which is preliminary data.</text>
</comment>
<dbReference type="InterPro" id="IPR049012">
    <property type="entry name" value="Mutator_transp_dom"/>
</dbReference>
<dbReference type="Pfam" id="PF09588">
    <property type="entry name" value="YqaJ"/>
    <property type="match status" value="1"/>
</dbReference>
<dbReference type="InterPro" id="IPR011335">
    <property type="entry name" value="Restrct_endonuc-II-like"/>
</dbReference>
<reference evidence="4 5" key="1">
    <citation type="journal article" date="2019" name="Commun. Biol.">
        <title>The bagworm genome reveals a unique fibroin gene that provides high tensile strength.</title>
        <authorList>
            <person name="Kono N."/>
            <person name="Nakamura H."/>
            <person name="Ohtoshi R."/>
            <person name="Tomita M."/>
            <person name="Numata K."/>
            <person name="Arakawa K."/>
        </authorList>
    </citation>
    <scope>NUCLEOTIDE SEQUENCE [LARGE SCALE GENOMIC DNA]</scope>
</reference>
<name>A0A4C1U6I1_EUMVA</name>
<feature type="region of interest" description="Disordered" evidence="1">
    <location>
        <begin position="520"/>
        <end position="546"/>
    </location>
</feature>
<dbReference type="STRING" id="151549.A0A4C1U6I1"/>
<dbReference type="Gene3D" id="3.90.320.10">
    <property type="match status" value="1"/>
</dbReference>
<dbReference type="OrthoDB" id="421276at2759"/>
<dbReference type="InterPro" id="IPR051703">
    <property type="entry name" value="NF-kappa-B_Signaling_Reg"/>
</dbReference>
<evidence type="ECO:0000256" key="1">
    <source>
        <dbReference type="SAM" id="MobiDB-lite"/>
    </source>
</evidence>
<feature type="domain" description="YqaJ viral recombinase" evidence="2">
    <location>
        <begin position="289"/>
        <end position="395"/>
    </location>
</feature>
<dbReference type="SUPFAM" id="SSF52980">
    <property type="entry name" value="Restriction endonuclease-like"/>
    <property type="match status" value="1"/>
</dbReference>
<feature type="domain" description="Mutator-like transposase" evidence="3">
    <location>
        <begin position="1"/>
        <end position="137"/>
    </location>
</feature>
<proteinExistence type="predicted"/>